<dbReference type="PROSITE" id="PS00175">
    <property type="entry name" value="PG_MUTASE"/>
    <property type="match status" value="1"/>
</dbReference>
<dbReference type="SMART" id="SM00855">
    <property type="entry name" value="PGAM"/>
    <property type="match status" value="1"/>
</dbReference>
<proteinExistence type="predicted"/>
<name>A0A917UJ40_9DEIO</name>
<dbReference type="InterPro" id="IPR013078">
    <property type="entry name" value="His_Pase_superF_clade-1"/>
</dbReference>
<keyword evidence="1" id="KW-0324">Glycolysis</keyword>
<evidence type="ECO:0000313" key="3">
    <source>
        <dbReference type="EMBL" id="GGJ61627.1"/>
    </source>
</evidence>
<comment type="caution">
    <text evidence="3">The sequence shown here is derived from an EMBL/GenBank/DDBJ whole genome shotgun (WGS) entry which is preliminary data.</text>
</comment>
<dbReference type="InterPro" id="IPR001345">
    <property type="entry name" value="PG/BPGM_mutase_AS"/>
</dbReference>
<dbReference type="InterPro" id="IPR050275">
    <property type="entry name" value="PGM_Phosphatase"/>
</dbReference>
<reference evidence="3" key="1">
    <citation type="journal article" date="2014" name="Int. J. Syst. Evol. Microbiol.">
        <title>Complete genome sequence of Corynebacterium casei LMG S-19264T (=DSM 44701T), isolated from a smear-ripened cheese.</title>
        <authorList>
            <consortium name="US DOE Joint Genome Institute (JGI-PGF)"/>
            <person name="Walter F."/>
            <person name="Albersmeier A."/>
            <person name="Kalinowski J."/>
            <person name="Ruckert C."/>
        </authorList>
    </citation>
    <scope>NUCLEOTIDE SEQUENCE</scope>
    <source>
        <strain evidence="3">JCM 14371</strain>
    </source>
</reference>
<dbReference type="PANTHER" id="PTHR48100:SF1">
    <property type="entry name" value="HISTIDINE PHOSPHATASE FAMILY PROTEIN-RELATED"/>
    <property type="match status" value="1"/>
</dbReference>
<evidence type="ECO:0000256" key="2">
    <source>
        <dbReference type="ARBA" id="ARBA00023235"/>
    </source>
</evidence>
<protein>
    <submittedName>
        <fullName evidence="3">Phosphoglycerate mutase</fullName>
    </submittedName>
</protein>
<dbReference type="Gene3D" id="3.40.50.1240">
    <property type="entry name" value="Phosphoglycerate mutase-like"/>
    <property type="match status" value="1"/>
</dbReference>
<dbReference type="SUPFAM" id="SSF53254">
    <property type="entry name" value="Phosphoglycerate mutase-like"/>
    <property type="match status" value="1"/>
</dbReference>
<dbReference type="Proteomes" id="UP000635726">
    <property type="component" value="Unassembled WGS sequence"/>
</dbReference>
<reference evidence="3" key="2">
    <citation type="submission" date="2020-09" db="EMBL/GenBank/DDBJ databases">
        <authorList>
            <person name="Sun Q."/>
            <person name="Ohkuma M."/>
        </authorList>
    </citation>
    <scope>NUCLEOTIDE SEQUENCE</scope>
    <source>
        <strain evidence="3">JCM 14371</strain>
    </source>
</reference>
<keyword evidence="4" id="KW-1185">Reference proteome</keyword>
<dbReference type="AlphaFoldDB" id="A0A917UJ40"/>
<dbReference type="PANTHER" id="PTHR48100">
    <property type="entry name" value="BROAD-SPECIFICITY PHOSPHATASE YOR283W-RELATED"/>
    <property type="match status" value="1"/>
</dbReference>
<dbReference type="EMBL" id="BMOE01000001">
    <property type="protein sequence ID" value="GGJ61627.1"/>
    <property type="molecule type" value="Genomic_DNA"/>
</dbReference>
<gene>
    <name evidence="3" type="ORF">GCM10008939_01720</name>
</gene>
<dbReference type="Pfam" id="PF00300">
    <property type="entry name" value="His_Phos_1"/>
    <property type="match status" value="1"/>
</dbReference>
<organism evidence="3 4">
    <name type="scientific">Deinococcus aquiradiocola</name>
    <dbReference type="NCBI Taxonomy" id="393059"/>
    <lineage>
        <taxon>Bacteria</taxon>
        <taxon>Thermotogati</taxon>
        <taxon>Deinococcota</taxon>
        <taxon>Deinococci</taxon>
        <taxon>Deinococcales</taxon>
        <taxon>Deinococcaceae</taxon>
        <taxon>Deinococcus</taxon>
    </lineage>
</organism>
<dbReference type="RefSeq" id="WP_188960348.1">
    <property type="nucleotide sequence ID" value="NZ_BMOE01000001.1"/>
</dbReference>
<evidence type="ECO:0000313" key="4">
    <source>
        <dbReference type="Proteomes" id="UP000635726"/>
    </source>
</evidence>
<sequence>MSRLILVRHGQTPANAARAFRGPNGDTEPLDERGHAQAQALARHLGPHLAPLAAQGRVRVYASPFTRAQQTAGPLASAIGQPLGTLPGVHEVHTGHWQGQPYSRMDTHAHELVAGDGHFGFPGGESLHAVAQRMTAALDGVRPRAGETLVVVSHGAAITAYLAALHGTDPGTAWRRDTYRHLNTAYSELDWPQDGPATLARLAVLDHLGAPA</sequence>
<dbReference type="CDD" id="cd07067">
    <property type="entry name" value="HP_PGM_like"/>
    <property type="match status" value="1"/>
</dbReference>
<keyword evidence="2" id="KW-0413">Isomerase</keyword>
<evidence type="ECO:0000256" key="1">
    <source>
        <dbReference type="ARBA" id="ARBA00023152"/>
    </source>
</evidence>
<dbReference type="InterPro" id="IPR029033">
    <property type="entry name" value="His_PPase_superfam"/>
</dbReference>
<accession>A0A917UJ40</accession>
<dbReference type="GO" id="GO:0016791">
    <property type="term" value="F:phosphatase activity"/>
    <property type="evidence" value="ECO:0007669"/>
    <property type="project" value="TreeGrafter"/>
</dbReference>
<dbReference type="GO" id="GO:0005737">
    <property type="term" value="C:cytoplasm"/>
    <property type="evidence" value="ECO:0007669"/>
    <property type="project" value="TreeGrafter"/>
</dbReference>